<dbReference type="HOGENOM" id="CLU_2862538_0_0_0"/>
<name>F2NMC9_MARHT</name>
<dbReference type="EMBL" id="CP002630">
    <property type="protein sequence ID" value="AEB11817.1"/>
    <property type="molecule type" value="Genomic_DNA"/>
</dbReference>
<dbReference type="AlphaFoldDB" id="F2NMC9"/>
<evidence type="ECO:0000313" key="2">
    <source>
        <dbReference type="EMBL" id="AEB11817.1"/>
    </source>
</evidence>
<reference evidence="2 3" key="1">
    <citation type="journal article" date="2012" name="Stand. Genomic Sci.">
        <title>Complete genome sequence of the aerobic, heterotroph Marinithermus hydrothermalis type strain (T1(T)) from a deep-sea hydrothermal vent chimney.</title>
        <authorList>
            <person name="Copeland A."/>
            <person name="Gu W."/>
            <person name="Yasawong M."/>
            <person name="Lapidus A."/>
            <person name="Lucas S."/>
            <person name="Deshpande S."/>
            <person name="Pagani I."/>
            <person name="Tapia R."/>
            <person name="Cheng J.F."/>
            <person name="Goodwin L.A."/>
            <person name="Pitluck S."/>
            <person name="Liolios K."/>
            <person name="Ivanova N."/>
            <person name="Mavromatis K."/>
            <person name="Mikhailova N."/>
            <person name="Pati A."/>
            <person name="Chen A."/>
            <person name="Palaniappan K."/>
            <person name="Land M."/>
            <person name="Pan C."/>
            <person name="Brambilla E.M."/>
            <person name="Rohde M."/>
            <person name="Tindall B.J."/>
            <person name="Sikorski J."/>
            <person name="Goker M."/>
            <person name="Detter J.C."/>
            <person name="Bristow J."/>
            <person name="Eisen J.A."/>
            <person name="Markowitz V."/>
            <person name="Hugenholtz P."/>
            <person name="Kyrpides N.C."/>
            <person name="Klenk H.P."/>
            <person name="Woyke T."/>
        </authorList>
    </citation>
    <scope>NUCLEOTIDE SEQUENCE [LARGE SCALE GENOMIC DNA]</scope>
    <source>
        <strain evidence="3">DSM 14884 / JCM 11576 / T1</strain>
    </source>
</reference>
<organism evidence="2 3">
    <name type="scientific">Marinithermus hydrothermalis (strain DSM 14884 / JCM 11576 / T1)</name>
    <dbReference type="NCBI Taxonomy" id="869210"/>
    <lineage>
        <taxon>Bacteria</taxon>
        <taxon>Thermotogati</taxon>
        <taxon>Deinococcota</taxon>
        <taxon>Deinococci</taxon>
        <taxon>Thermales</taxon>
        <taxon>Thermaceae</taxon>
        <taxon>Marinithermus</taxon>
    </lineage>
</organism>
<accession>F2NMC9</accession>
<evidence type="ECO:0000313" key="3">
    <source>
        <dbReference type="Proteomes" id="UP000007030"/>
    </source>
</evidence>
<dbReference type="Proteomes" id="UP000007030">
    <property type="component" value="Chromosome"/>
</dbReference>
<evidence type="ECO:0000256" key="1">
    <source>
        <dbReference type="SAM" id="MobiDB-lite"/>
    </source>
</evidence>
<keyword evidence="3" id="KW-1185">Reference proteome</keyword>
<proteinExistence type="predicted"/>
<dbReference type="KEGG" id="mhd:Marky_1075"/>
<sequence>MSLPMGMVYTHRRGRSSVHEDPEALKDAARIGANLVKAAELVHRSNWDWEHARPEHPNRIARSS</sequence>
<protein>
    <submittedName>
        <fullName evidence="2">Uncharacterized protein</fullName>
    </submittedName>
</protein>
<feature type="region of interest" description="Disordered" evidence="1">
    <location>
        <begin position="1"/>
        <end position="22"/>
    </location>
</feature>
<gene>
    <name evidence="2" type="ordered locus">Marky_1075</name>
</gene>